<dbReference type="GO" id="GO:0005789">
    <property type="term" value="C:endoplasmic reticulum membrane"/>
    <property type="evidence" value="ECO:0007669"/>
    <property type="project" value="UniProtKB-SubCell"/>
</dbReference>
<dbReference type="InterPro" id="IPR050476">
    <property type="entry name" value="Insect_CytP450_Detox"/>
</dbReference>
<dbReference type="InterPro" id="IPR036396">
    <property type="entry name" value="Cyt_P450_sf"/>
</dbReference>
<dbReference type="GO" id="GO:0004497">
    <property type="term" value="F:monooxygenase activity"/>
    <property type="evidence" value="ECO:0007669"/>
    <property type="project" value="UniProtKB-KW"/>
</dbReference>
<comment type="subcellular location">
    <subcellularLocation>
        <location evidence="4">Endoplasmic reticulum membrane</location>
        <topology evidence="4">Peripheral membrane protein</topology>
    </subcellularLocation>
    <subcellularLocation>
        <location evidence="3">Microsome membrane</location>
        <topology evidence="3">Peripheral membrane protein</topology>
    </subcellularLocation>
</comment>
<comment type="similarity">
    <text evidence="5 15">Belongs to the cytochrome P450 family.</text>
</comment>
<dbReference type="Proteomes" id="UP001107558">
    <property type="component" value="Chromosome 4"/>
</dbReference>
<evidence type="ECO:0000256" key="11">
    <source>
        <dbReference type="ARBA" id="ARBA00023004"/>
    </source>
</evidence>
<evidence type="ECO:0000256" key="7">
    <source>
        <dbReference type="ARBA" id="ARBA00022723"/>
    </source>
</evidence>
<keyword evidence="8" id="KW-0256">Endoplasmic reticulum</keyword>
<evidence type="ECO:0000256" key="13">
    <source>
        <dbReference type="ARBA" id="ARBA00023136"/>
    </source>
</evidence>
<dbReference type="CDD" id="cd11056">
    <property type="entry name" value="CYP6-like"/>
    <property type="match status" value="1"/>
</dbReference>
<comment type="cofactor">
    <cofactor evidence="1 14">
        <name>heme</name>
        <dbReference type="ChEBI" id="CHEBI:30413"/>
    </cofactor>
</comment>
<dbReference type="InterPro" id="IPR002401">
    <property type="entry name" value="Cyt_P450_E_grp-I"/>
</dbReference>
<comment type="function">
    <text evidence="2">May be involved in the metabolism of insect hormones and in the breakdown of synthetic insecticides.</text>
</comment>
<dbReference type="GO" id="GO:0016705">
    <property type="term" value="F:oxidoreductase activity, acting on paired donors, with incorporation or reduction of molecular oxygen"/>
    <property type="evidence" value="ECO:0007669"/>
    <property type="project" value="InterPro"/>
</dbReference>
<evidence type="ECO:0000313" key="16">
    <source>
        <dbReference type="EMBL" id="KAG5667306.1"/>
    </source>
</evidence>
<accession>A0A9J6BC78</accession>
<dbReference type="OrthoDB" id="2789670at2759"/>
<protein>
    <recommendedName>
        <fullName evidence="18">Cytochrome P450</fullName>
    </recommendedName>
</protein>
<evidence type="ECO:0000256" key="9">
    <source>
        <dbReference type="ARBA" id="ARBA00022848"/>
    </source>
</evidence>
<dbReference type="FunFam" id="1.10.630.10:FF:000042">
    <property type="entry name" value="Cytochrome P450"/>
    <property type="match status" value="1"/>
</dbReference>
<sequence length="488" mass="56801">MWFQIALVFLCIYLWFRNRYEYFKRLGIPFVPPTFPYGSSSTVSRTEHIGDVLRQQYEKFKNQGPAFGTFIFAKPLLVPTDPELVKEIFVRNFESFHDHGFIYNEKVDPLSANLFFKNGQEWKDLRNKLSPTFTSGRMKMMFPLVLNASNRLIDYLVPYAEKSKPFEVKEVYSSFTTEVISDVAFGITTKCLGNPNNDFRKMARAVFEPNIWESMRVFFVFSFEKLAMFLNMSFNPKHVTEFFMGTVRDTLNYREKNKVERNDFFQLLMNIKNSPEGMSFNEVAANSFVFMVAGFETSSSVLTFTSYELALNQDIQDKLRNEINEVLANHNGEITYDAIMEMKYLDMVFNESLRKYPGVDSQNRKATKDFTIPNTNITIPAGTSIMISSYALHNDERFWENPEKFDPDRFLPENVHKRHPFCYIPFSEGPRQCIGLRFGQMQSKIGIVNLIKNFRILPCSKTIIPMKFSPTAAFQSPVGGMWLKFEKL</sequence>
<organism evidence="16 17">
    <name type="scientific">Polypedilum vanderplanki</name>
    <name type="common">Sleeping chironomid midge</name>
    <dbReference type="NCBI Taxonomy" id="319348"/>
    <lineage>
        <taxon>Eukaryota</taxon>
        <taxon>Metazoa</taxon>
        <taxon>Ecdysozoa</taxon>
        <taxon>Arthropoda</taxon>
        <taxon>Hexapoda</taxon>
        <taxon>Insecta</taxon>
        <taxon>Pterygota</taxon>
        <taxon>Neoptera</taxon>
        <taxon>Endopterygota</taxon>
        <taxon>Diptera</taxon>
        <taxon>Nematocera</taxon>
        <taxon>Chironomoidea</taxon>
        <taxon>Chironomidae</taxon>
        <taxon>Chironominae</taxon>
        <taxon>Polypedilum</taxon>
        <taxon>Polypedilum</taxon>
    </lineage>
</organism>
<evidence type="ECO:0000313" key="17">
    <source>
        <dbReference type="Proteomes" id="UP001107558"/>
    </source>
</evidence>
<feature type="binding site" description="axial binding residue" evidence="14">
    <location>
        <position position="433"/>
    </location>
    <ligand>
        <name>heme</name>
        <dbReference type="ChEBI" id="CHEBI:30413"/>
    </ligand>
    <ligandPart>
        <name>Fe</name>
        <dbReference type="ChEBI" id="CHEBI:18248"/>
    </ligandPart>
</feature>
<dbReference type="PRINTS" id="PR00385">
    <property type="entry name" value="P450"/>
</dbReference>
<evidence type="ECO:0000256" key="14">
    <source>
        <dbReference type="PIRSR" id="PIRSR602401-1"/>
    </source>
</evidence>
<dbReference type="Gene3D" id="1.10.630.10">
    <property type="entry name" value="Cytochrome P450"/>
    <property type="match status" value="1"/>
</dbReference>
<evidence type="ECO:0008006" key="18">
    <source>
        <dbReference type="Google" id="ProtNLM"/>
    </source>
</evidence>
<keyword evidence="10 15" id="KW-0560">Oxidoreductase</keyword>
<dbReference type="GO" id="GO:0005506">
    <property type="term" value="F:iron ion binding"/>
    <property type="evidence" value="ECO:0007669"/>
    <property type="project" value="InterPro"/>
</dbReference>
<evidence type="ECO:0000256" key="8">
    <source>
        <dbReference type="ARBA" id="ARBA00022824"/>
    </source>
</evidence>
<evidence type="ECO:0000256" key="12">
    <source>
        <dbReference type="ARBA" id="ARBA00023033"/>
    </source>
</evidence>
<reference evidence="16" key="1">
    <citation type="submission" date="2021-03" db="EMBL/GenBank/DDBJ databases">
        <title>Chromosome level genome of the anhydrobiotic midge Polypedilum vanderplanki.</title>
        <authorList>
            <person name="Yoshida Y."/>
            <person name="Kikawada T."/>
            <person name="Gusev O."/>
        </authorList>
    </citation>
    <scope>NUCLEOTIDE SEQUENCE</scope>
    <source>
        <strain evidence="16">NIAS01</strain>
        <tissue evidence="16">Whole body or cell culture</tissue>
    </source>
</reference>
<dbReference type="InterPro" id="IPR017972">
    <property type="entry name" value="Cyt_P450_CS"/>
</dbReference>
<evidence type="ECO:0000256" key="2">
    <source>
        <dbReference type="ARBA" id="ARBA00003690"/>
    </source>
</evidence>
<dbReference type="SUPFAM" id="SSF48264">
    <property type="entry name" value="Cytochrome P450"/>
    <property type="match status" value="1"/>
</dbReference>
<evidence type="ECO:0000256" key="3">
    <source>
        <dbReference type="ARBA" id="ARBA00004174"/>
    </source>
</evidence>
<dbReference type="EMBL" id="JADBJN010000004">
    <property type="protein sequence ID" value="KAG5667306.1"/>
    <property type="molecule type" value="Genomic_DNA"/>
</dbReference>
<dbReference type="PRINTS" id="PR00463">
    <property type="entry name" value="EP450I"/>
</dbReference>
<gene>
    <name evidence="16" type="ORF">PVAND_015292</name>
</gene>
<keyword evidence="6 14" id="KW-0349">Heme</keyword>
<name>A0A9J6BC78_POLVA</name>
<keyword evidence="7 14" id="KW-0479">Metal-binding</keyword>
<keyword evidence="12 15" id="KW-0503">Monooxygenase</keyword>
<evidence type="ECO:0000256" key="4">
    <source>
        <dbReference type="ARBA" id="ARBA00004406"/>
    </source>
</evidence>
<evidence type="ECO:0000256" key="15">
    <source>
        <dbReference type="RuleBase" id="RU000461"/>
    </source>
</evidence>
<evidence type="ECO:0000256" key="6">
    <source>
        <dbReference type="ARBA" id="ARBA00022617"/>
    </source>
</evidence>
<dbReference type="PANTHER" id="PTHR24292:SF54">
    <property type="entry name" value="CYP9F3-RELATED"/>
    <property type="match status" value="1"/>
</dbReference>
<keyword evidence="13" id="KW-0472">Membrane</keyword>
<dbReference type="AlphaFoldDB" id="A0A9J6BC78"/>
<dbReference type="GO" id="GO:0020037">
    <property type="term" value="F:heme binding"/>
    <property type="evidence" value="ECO:0007669"/>
    <property type="project" value="InterPro"/>
</dbReference>
<dbReference type="PROSITE" id="PS00086">
    <property type="entry name" value="CYTOCHROME_P450"/>
    <property type="match status" value="1"/>
</dbReference>
<dbReference type="Pfam" id="PF00067">
    <property type="entry name" value="p450"/>
    <property type="match status" value="1"/>
</dbReference>
<dbReference type="PANTHER" id="PTHR24292">
    <property type="entry name" value="CYTOCHROME P450"/>
    <property type="match status" value="1"/>
</dbReference>
<evidence type="ECO:0000256" key="10">
    <source>
        <dbReference type="ARBA" id="ARBA00023002"/>
    </source>
</evidence>
<evidence type="ECO:0000256" key="1">
    <source>
        <dbReference type="ARBA" id="ARBA00001971"/>
    </source>
</evidence>
<comment type="caution">
    <text evidence="16">The sequence shown here is derived from an EMBL/GenBank/DDBJ whole genome shotgun (WGS) entry which is preliminary data.</text>
</comment>
<dbReference type="InterPro" id="IPR001128">
    <property type="entry name" value="Cyt_P450"/>
</dbReference>
<keyword evidence="9" id="KW-0492">Microsome</keyword>
<evidence type="ECO:0000256" key="5">
    <source>
        <dbReference type="ARBA" id="ARBA00010617"/>
    </source>
</evidence>
<keyword evidence="17" id="KW-1185">Reference proteome</keyword>
<proteinExistence type="inferred from homology"/>
<keyword evidence="11 14" id="KW-0408">Iron</keyword>